<organism evidence="1">
    <name type="scientific">marine sediment metagenome</name>
    <dbReference type="NCBI Taxonomy" id="412755"/>
    <lineage>
        <taxon>unclassified sequences</taxon>
        <taxon>metagenomes</taxon>
        <taxon>ecological metagenomes</taxon>
    </lineage>
</organism>
<dbReference type="EMBL" id="BARV01017957">
    <property type="protein sequence ID" value="GAI29247.1"/>
    <property type="molecule type" value="Genomic_DNA"/>
</dbReference>
<sequence length="66" mass="7368">MANIFREAKELIKTKRCGEFTDEETKLLNTALLGAICLLPKAFPVFDELPISVGLEALARMTEEAR</sequence>
<reference evidence="1" key="1">
    <citation type="journal article" date="2014" name="Front. Microbiol.">
        <title>High frequency of phylogenetically diverse reductive dehalogenase-homologous genes in deep subseafloor sedimentary metagenomes.</title>
        <authorList>
            <person name="Kawai M."/>
            <person name="Futagami T."/>
            <person name="Toyoda A."/>
            <person name="Takaki Y."/>
            <person name="Nishi S."/>
            <person name="Hori S."/>
            <person name="Arai W."/>
            <person name="Tsubouchi T."/>
            <person name="Morono Y."/>
            <person name="Uchiyama I."/>
            <person name="Ito T."/>
            <person name="Fujiyama A."/>
            <person name="Inagaki F."/>
            <person name="Takami H."/>
        </authorList>
    </citation>
    <scope>NUCLEOTIDE SEQUENCE</scope>
    <source>
        <strain evidence="1">Expedition CK06-06</strain>
    </source>
</reference>
<comment type="caution">
    <text evidence="1">The sequence shown here is derived from an EMBL/GenBank/DDBJ whole genome shotgun (WGS) entry which is preliminary data.</text>
</comment>
<dbReference type="AlphaFoldDB" id="X1MC67"/>
<name>X1MC67_9ZZZZ</name>
<accession>X1MC67</accession>
<protein>
    <submittedName>
        <fullName evidence="1">Uncharacterized protein</fullName>
    </submittedName>
</protein>
<proteinExistence type="predicted"/>
<evidence type="ECO:0000313" key="1">
    <source>
        <dbReference type="EMBL" id="GAI29247.1"/>
    </source>
</evidence>
<gene>
    <name evidence="1" type="ORF">S06H3_30486</name>
</gene>